<evidence type="ECO:0000256" key="8">
    <source>
        <dbReference type="SAM" id="MobiDB-lite"/>
    </source>
</evidence>
<evidence type="ECO:0000256" key="1">
    <source>
        <dbReference type="ARBA" id="ARBA00012513"/>
    </source>
</evidence>
<dbReference type="InterPro" id="IPR008271">
    <property type="entry name" value="Ser/Thr_kinase_AS"/>
</dbReference>
<keyword evidence="9" id="KW-1133">Transmembrane helix</keyword>
<feature type="region of interest" description="Disordered" evidence="8">
    <location>
        <begin position="315"/>
        <end position="336"/>
    </location>
</feature>
<dbReference type="SUPFAM" id="SSF56112">
    <property type="entry name" value="Protein kinase-like (PK-like)"/>
    <property type="match status" value="1"/>
</dbReference>
<evidence type="ECO:0000259" key="10">
    <source>
        <dbReference type="PROSITE" id="PS50011"/>
    </source>
</evidence>
<dbReference type="PANTHER" id="PTHR24348">
    <property type="entry name" value="SERINE/THREONINE-PROTEIN KINASE UNC-51-RELATED"/>
    <property type="match status" value="1"/>
</dbReference>
<dbReference type="InterPro" id="IPR011009">
    <property type="entry name" value="Kinase-like_dom_sf"/>
</dbReference>
<evidence type="ECO:0000256" key="4">
    <source>
        <dbReference type="ARBA" id="ARBA00022741"/>
    </source>
</evidence>
<gene>
    <name evidence="11" type="ORF">HNQ52_002365</name>
</gene>
<evidence type="ECO:0000256" key="9">
    <source>
        <dbReference type="SAM" id="Phobius"/>
    </source>
</evidence>
<keyword evidence="9" id="KW-0812">Transmembrane</keyword>
<dbReference type="SMART" id="SM00028">
    <property type="entry name" value="TPR"/>
    <property type="match status" value="3"/>
</dbReference>
<keyword evidence="9" id="KW-0472">Membrane</keyword>
<dbReference type="PROSITE" id="PS00107">
    <property type="entry name" value="PROTEIN_KINASE_ATP"/>
    <property type="match status" value="1"/>
</dbReference>
<dbReference type="InterPro" id="IPR000719">
    <property type="entry name" value="Prot_kinase_dom"/>
</dbReference>
<dbReference type="GO" id="GO:0005737">
    <property type="term" value="C:cytoplasm"/>
    <property type="evidence" value="ECO:0007669"/>
    <property type="project" value="TreeGrafter"/>
</dbReference>
<dbReference type="Gene3D" id="1.10.510.10">
    <property type="entry name" value="Transferase(Phosphotransferase) domain 1"/>
    <property type="match status" value="1"/>
</dbReference>
<dbReference type="PROSITE" id="PS00108">
    <property type="entry name" value="PROTEIN_KINASE_ST"/>
    <property type="match status" value="1"/>
</dbReference>
<dbReference type="InterPro" id="IPR019734">
    <property type="entry name" value="TPR_rpt"/>
</dbReference>
<dbReference type="Gene3D" id="3.30.200.20">
    <property type="entry name" value="Phosphorylase Kinase, domain 1"/>
    <property type="match status" value="1"/>
</dbReference>
<evidence type="ECO:0000256" key="3">
    <source>
        <dbReference type="ARBA" id="ARBA00022679"/>
    </source>
</evidence>
<dbReference type="EMBL" id="JACHHP010000004">
    <property type="protein sequence ID" value="MBB5208815.1"/>
    <property type="molecule type" value="Genomic_DNA"/>
</dbReference>
<dbReference type="Proteomes" id="UP000521199">
    <property type="component" value="Unassembled WGS sequence"/>
</dbReference>
<dbReference type="EC" id="2.7.11.1" evidence="1"/>
<protein>
    <recommendedName>
        <fullName evidence="1">non-specific serine/threonine protein kinase</fullName>
        <ecNumber evidence="1">2.7.11.1</ecNumber>
    </recommendedName>
</protein>
<keyword evidence="5" id="KW-0418">Kinase</keyword>
<keyword evidence="4 7" id="KW-0547">Nucleotide-binding</keyword>
<dbReference type="PROSITE" id="PS50011">
    <property type="entry name" value="PROTEIN_KINASE_DOM"/>
    <property type="match status" value="1"/>
</dbReference>
<dbReference type="SMART" id="SM00220">
    <property type="entry name" value="S_TKc"/>
    <property type="match status" value="1"/>
</dbReference>
<dbReference type="FunFam" id="1.10.510.10:FF:000021">
    <property type="entry name" value="Serine/threonine protein kinase"/>
    <property type="match status" value="1"/>
</dbReference>
<evidence type="ECO:0000313" key="11">
    <source>
        <dbReference type="EMBL" id="MBB5208815.1"/>
    </source>
</evidence>
<evidence type="ECO:0000256" key="7">
    <source>
        <dbReference type="PROSITE-ProRule" id="PRU10141"/>
    </source>
</evidence>
<evidence type="ECO:0000313" key="12">
    <source>
        <dbReference type="Proteomes" id="UP000521199"/>
    </source>
</evidence>
<dbReference type="AlphaFoldDB" id="A0A7W8D8M9"/>
<keyword evidence="6 7" id="KW-0067">ATP-binding</keyword>
<sequence length="1000" mass="106337">MTQPSIQIPGYEFVRELGVGGMATVYLATQTSLERRVAIKVMRRAGVDDNFEKRFLMEGRTMAKLPHRNIVGVYDIVQNDAINYIAMEYLGGGTLGDKLQDGLSLAEAISVVVQIAGALQFAHDNGVVHRDLKPANILFRDRHTPVLTDFGIARQRDAQATRLTQTGMMIGTPTYMSPEQAMGGDVDGRSDQYSLGVMFYEMLTGSVPFGGETPLNVVLAHINTPPPPLPPQFVHFQPTIDRMLAKEPAHRYDDLHVFVRELKAQLTGSETMLARLQIDPNQTASQQLRLLGFSESQINTGSADASHVRRAATSDGARAAARASGPGVRMDAPTRKRARPQRPAWLLPAAAALVLLLVGAGLWFVLGGRDELDPTMRRLANNTLKQVDLLVEQGKLIAPAGDNAFEELQTLQSATGAMPEIDERLQRIVDTLQAQAEQALANGNFAAAETRIGEALAVRPDDARLASLRQRIETGKLAAVRDARVAELLTQAQTARAAGRVLGDGGDNALALVRQAMEVDAQSAPARTLLDAIAADALAPARTALAAGKLDDAARQLRSVASDLSSEAAWQTLDAELAAALAREEQRSRIAGFVSQVRNQIAAGNYAEPAGDNALESLARLAELDAANADAATLRGTVAAALAKQAQAAAGDGDIATALARYDQALLAQPDPAITAARNALAQRLDQRQAQIAQGLNEARAAINARRYVAPAGSSARDALLRVRSLDAGNAEATRLLAGLPSLVRDAAQELAKEARYDDALALLREAAGAWPDDGALAVATRQIQAERDRGERAASRAARLAELQELLARRQLNADSARAIGSALTALQTLDPADAEARALRERFLRGIGTVIDAAKTPADLAPLPPVLEQLQQQLGASSADIVALQASFVAARTRLQAAEDARIAASSGTLVLNATPWANVESVVDQGTGKALALPDDRSTPLRLVAPAGTYRVSFRHPDVAQPVAVVATLDARKTQATSAAFRTLTAADYLKRAGYAQ</sequence>
<dbReference type="CDD" id="cd14014">
    <property type="entry name" value="STKc_PknB_like"/>
    <property type="match status" value="1"/>
</dbReference>
<dbReference type="GO" id="GO:0004674">
    <property type="term" value="F:protein serine/threonine kinase activity"/>
    <property type="evidence" value="ECO:0007669"/>
    <property type="project" value="UniProtKB-KW"/>
</dbReference>
<evidence type="ECO:0000256" key="2">
    <source>
        <dbReference type="ARBA" id="ARBA00022527"/>
    </source>
</evidence>
<reference evidence="11 12" key="1">
    <citation type="submission" date="2020-08" db="EMBL/GenBank/DDBJ databases">
        <title>Genomic Encyclopedia of Type Strains, Phase IV (KMG-IV): sequencing the most valuable type-strain genomes for metagenomic binning, comparative biology and taxonomic classification.</title>
        <authorList>
            <person name="Goeker M."/>
        </authorList>
    </citation>
    <scope>NUCLEOTIDE SEQUENCE [LARGE SCALE GENOMIC DNA]</scope>
    <source>
        <strain evidence="11 12">DSM 24163</strain>
    </source>
</reference>
<accession>A0A7W8D8M9</accession>
<evidence type="ECO:0000256" key="5">
    <source>
        <dbReference type="ARBA" id="ARBA00022777"/>
    </source>
</evidence>
<dbReference type="GO" id="GO:0005524">
    <property type="term" value="F:ATP binding"/>
    <property type="evidence" value="ECO:0007669"/>
    <property type="project" value="UniProtKB-UniRule"/>
</dbReference>
<comment type="caution">
    <text evidence="11">The sequence shown here is derived from an EMBL/GenBank/DDBJ whole genome shotgun (WGS) entry which is preliminary data.</text>
</comment>
<evidence type="ECO:0000256" key="6">
    <source>
        <dbReference type="ARBA" id="ARBA00022840"/>
    </source>
</evidence>
<dbReference type="InterPro" id="IPR017441">
    <property type="entry name" value="Protein_kinase_ATP_BS"/>
</dbReference>
<proteinExistence type="predicted"/>
<keyword evidence="12" id="KW-1185">Reference proteome</keyword>
<feature type="domain" description="Protein kinase" evidence="10">
    <location>
        <begin position="11"/>
        <end position="266"/>
    </location>
</feature>
<dbReference type="InterPro" id="IPR045269">
    <property type="entry name" value="Atg1-like"/>
</dbReference>
<keyword evidence="2" id="KW-0723">Serine/threonine-protein kinase</keyword>
<feature type="binding site" evidence="7">
    <location>
        <position position="40"/>
    </location>
    <ligand>
        <name>ATP</name>
        <dbReference type="ChEBI" id="CHEBI:30616"/>
    </ligand>
</feature>
<dbReference type="RefSeq" id="WP_183961365.1">
    <property type="nucleotide sequence ID" value="NZ_JACHHP010000004.1"/>
</dbReference>
<name>A0A7W8D8M9_9GAMM</name>
<keyword evidence="3 11" id="KW-0808">Transferase</keyword>
<dbReference type="Pfam" id="PF00069">
    <property type="entry name" value="Pkinase"/>
    <property type="match status" value="1"/>
</dbReference>
<feature type="transmembrane region" description="Helical" evidence="9">
    <location>
        <begin position="345"/>
        <end position="366"/>
    </location>
</feature>
<organism evidence="11 12">
    <name type="scientific">Chiayiivirga flava</name>
    <dbReference type="NCBI Taxonomy" id="659595"/>
    <lineage>
        <taxon>Bacteria</taxon>
        <taxon>Pseudomonadati</taxon>
        <taxon>Pseudomonadota</taxon>
        <taxon>Gammaproteobacteria</taxon>
        <taxon>Lysobacterales</taxon>
        <taxon>Lysobacteraceae</taxon>
        <taxon>Chiayiivirga</taxon>
    </lineage>
</organism>
<dbReference type="PANTHER" id="PTHR24348:SF68">
    <property type="entry name" value="SERINE_THREONINE-PROTEIN KINASE ATG1C"/>
    <property type="match status" value="1"/>
</dbReference>